<evidence type="ECO:0000256" key="5">
    <source>
        <dbReference type="PIRSR" id="PIRSR620019-1"/>
    </source>
</evidence>
<dbReference type="InterPro" id="IPR041561">
    <property type="entry name" value="PglD_N"/>
</dbReference>
<reference evidence="9 10" key="1">
    <citation type="submission" date="2013-04" db="EMBL/GenBank/DDBJ databases">
        <title>The Genome Sequence of Parabacteroides goldsteinii dnLKV18.</title>
        <authorList>
            <consortium name="The Broad Institute Genomics Platform"/>
            <consortium name="The Broad Institute Genome Sequencing Center for Infectious Disease"/>
            <person name="Earl A."/>
            <person name="Xavier R."/>
            <person name="Kuhn K."/>
            <person name="Stappenbeck T."/>
            <person name="Walker B."/>
            <person name="Young S."/>
            <person name="Zeng Q."/>
            <person name="Gargeya S."/>
            <person name="Fitzgerald M."/>
            <person name="Haas B."/>
            <person name="Abouelleil A."/>
            <person name="Allen A.W."/>
            <person name="Alvarado L."/>
            <person name="Arachchi H.M."/>
            <person name="Berlin A.M."/>
            <person name="Chapman S.B."/>
            <person name="Gainer-Dewar J."/>
            <person name="Goldberg J."/>
            <person name="Griggs A."/>
            <person name="Gujja S."/>
            <person name="Hansen M."/>
            <person name="Howarth C."/>
            <person name="Imamovic A."/>
            <person name="Ireland A."/>
            <person name="Larimer J."/>
            <person name="McCowan C."/>
            <person name="Murphy C."/>
            <person name="Pearson M."/>
            <person name="Poon T.W."/>
            <person name="Priest M."/>
            <person name="Roberts A."/>
            <person name="Saif S."/>
            <person name="Shea T."/>
            <person name="Sisk P."/>
            <person name="Sykes S."/>
            <person name="Wortman J."/>
            <person name="Nusbaum C."/>
            <person name="Birren B."/>
        </authorList>
    </citation>
    <scope>NUCLEOTIDE SEQUENCE [LARGE SCALE GENOMIC DNA]</scope>
    <source>
        <strain evidence="10">dnLKV18</strain>
    </source>
</reference>
<dbReference type="InterPro" id="IPR050179">
    <property type="entry name" value="Trans_hexapeptide_repeat"/>
</dbReference>
<dbReference type="PANTHER" id="PTHR43300:SF7">
    <property type="entry name" value="UDP-N-ACETYLBACILLOSAMINE N-ACETYLTRANSFERASE"/>
    <property type="match status" value="1"/>
</dbReference>
<name>S0GSG7_9BACT</name>
<dbReference type="SUPFAM" id="SSF51161">
    <property type="entry name" value="Trimeric LpxA-like enzymes"/>
    <property type="match status" value="1"/>
</dbReference>
<dbReference type="PROSITE" id="PS50975">
    <property type="entry name" value="ATP_GRASP"/>
    <property type="match status" value="1"/>
</dbReference>
<dbReference type="Gene3D" id="2.160.10.10">
    <property type="entry name" value="Hexapeptide repeat proteins"/>
    <property type="match status" value="1"/>
</dbReference>
<evidence type="ECO:0000256" key="2">
    <source>
        <dbReference type="ARBA" id="ARBA00022679"/>
    </source>
</evidence>
<dbReference type="SUPFAM" id="SSF56059">
    <property type="entry name" value="Glutathione synthetase ATP-binding domain-like"/>
    <property type="match status" value="1"/>
</dbReference>
<sequence length="550" mass="61290">MYLYGASGHAKVIIDILKANHIEIEGLVDDNPNINELLGYPVFHGREDISPLIISIGDNKIRQMIAHKLNVEFGTAIHPSAMISPYAIVREGSVIMQGAVVQSCACIGKHCIVNTGVSVDHECVIGDYVHISPHSTLCGNVHVGEGCWIGAGTTVLPGVKVGKWSVIGAGSVVAKDIPDGVLAVGNRCKTIKTLNIEVLTSVNGGGGGVNYLLKPLLAARTALERHDLRGNINILITSAGKRVTLTKLFQETLRRFYPEAKVFTTDMNPEMTPAGIVSDGCIAVPRVTDPGYIKMLLTICKEKGIRIIVPTIDTELLVLAENKKLLWENGVEPMVSELPFIQACRDKRNTGTFLNSHDIRVPAPVDKYHPTFPLFAKPYDGSLSKDLYVVRCKEELSPEILNHPKLIFMEYIDKQEYKEFTVDMYYGRDNRVKAIVPRERIEIRAGEINKGFTRKNYLVQFLKERLDYLPGVVGCICIQLFYRKSDDDVVGIEINPRFGGGYPLSYYAGANFPEYVVREYMLDETLTYMDTWADNTLMLRYDNEVIVYEK</sequence>
<dbReference type="GO" id="GO:0005524">
    <property type="term" value="F:ATP binding"/>
    <property type="evidence" value="ECO:0007669"/>
    <property type="project" value="UniProtKB-UniRule"/>
</dbReference>
<dbReference type="Proteomes" id="UP000014140">
    <property type="component" value="Unassembled WGS sequence"/>
</dbReference>
<dbReference type="PANTHER" id="PTHR43300">
    <property type="entry name" value="ACETYLTRANSFERASE"/>
    <property type="match status" value="1"/>
</dbReference>
<evidence type="ECO:0000259" key="8">
    <source>
        <dbReference type="PROSITE" id="PS50975"/>
    </source>
</evidence>
<accession>S0GSG7</accession>
<evidence type="ECO:0000256" key="4">
    <source>
        <dbReference type="ARBA" id="ARBA00023315"/>
    </source>
</evidence>
<comment type="caution">
    <text evidence="9">The sequence shown here is derived from an EMBL/GenBank/DDBJ whole genome shotgun (WGS) entry which is preliminary data.</text>
</comment>
<dbReference type="CDD" id="cd03360">
    <property type="entry name" value="LbH_AT_putative"/>
    <property type="match status" value="1"/>
</dbReference>
<keyword evidence="7" id="KW-0067">ATP-binding</keyword>
<dbReference type="Pfam" id="PF21360">
    <property type="entry name" value="PylC-like_N"/>
    <property type="match status" value="1"/>
</dbReference>
<keyword evidence="2 9" id="KW-0808">Transferase</keyword>
<dbReference type="InterPro" id="IPR048764">
    <property type="entry name" value="PylC_N"/>
</dbReference>
<feature type="binding site" evidence="6">
    <location>
        <position position="130"/>
    </location>
    <ligand>
        <name>acetyl-CoA</name>
        <dbReference type="ChEBI" id="CHEBI:57288"/>
    </ligand>
</feature>
<comment type="similarity">
    <text evidence="1">Belongs to the transferase hexapeptide repeat family.</text>
</comment>
<evidence type="ECO:0000256" key="3">
    <source>
        <dbReference type="ARBA" id="ARBA00022737"/>
    </source>
</evidence>
<feature type="binding site" evidence="6">
    <location>
        <begin position="7"/>
        <end position="9"/>
    </location>
    <ligand>
        <name>substrate</name>
    </ligand>
</feature>
<evidence type="ECO:0000256" key="7">
    <source>
        <dbReference type="PROSITE-ProRule" id="PRU00409"/>
    </source>
</evidence>
<dbReference type="EMBL" id="ASSQ01000001">
    <property type="protein sequence ID" value="EOS19927.1"/>
    <property type="molecule type" value="Genomic_DNA"/>
</dbReference>
<evidence type="ECO:0000313" key="9">
    <source>
        <dbReference type="EMBL" id="EOS19927.1"/>
    </source>
</evidence>
<organism evidence="9 10">
    <name type="scientific">Parabacteroides goldsteinii dnLKV18</name>
    <dbReference type="NCBI Taxonomy" id="1235789"/>
    <lineage>
        <taxon>Bacteria</taxon>
        <taxon>Pseudomonadati</taxon>
        <taxon>Bacteroidota</taxon>
        <taxon>Bacteroidia</taxon>
        <taxon>Bacteroidales</taxon>
        <taxon>Tannerellaceae</taxon>
        <taxon>Parabacteroides</taxon>
    </lineage>
</organism>
<dbReference type="Gene3D" id="3.30.470.20">
    <property type="entry name" value="ATP-grasp fold, B domain"/>
    <property type="match status" value="1"/>
</dbReference>
<dbReference type="InterPro" id="IPR001451">
    <property type="entry name" value="Hexapep"/>
</dbReference>
<keyword evidence="7" id="KW-0547">Nucleotide-binding</keyword>
<feature type="active site" description="Proton acceptor" evidence="5">
    <location>
        <position position="121"/>
    </location>
</feature>
<feature type="domain" description="ATP-grasp" evidence="8">
    <location>
        <begin position="346"/>
        <end position="521"/>
    </location>
</feature>
<gene>
    <name evidence="9" type="ORF">C803_00608</name>
</gene>
<evidence type="ECO:0000256" key="6">
    <source>
        <dbReference type="PIRSR" id="PIRSR620019-2"/>
    </source>
</evidence>
<dbReference type="Pfam" id="PF15632">
    <property type="entry name" value="ATPgrasp_Ter"/>
    <property type="match status" value="1"/>
</dbReference>
<keyword evidence="4 9" id="KW-0012">Acyltransferase</keyword>
<dbReference type="Gene3D" id="3.40.50.20">
    <property type="match status" value="2"/>
</dbReference>
<keyword evidence="3" id="KW-0677">Repeat</keyword>
<dbReference type="GO" id="GO:0046872">
    <property type="term" value="F:metal ion binding"/>
    <property type="evidence" value="ECO:0007669"/>
    <property type="project" value="InterPro"/>
</dbReference>
<dbReference type="InterPro" id="IPR011004">
    <property type="entry name" value="Trimer_LpxA-like_sf"/>
</dbReference>
<evidence type="ECO:0000313" key="10">
    <source>
        <dbReference type="Proteomes" id="UP000014140"/>
    </source>
</evidence>
<dbReference type="InterPro" id="IPR020019">
    <property type="entry name" value="AcTrfase_PglD-like"/>
</dbReference>
<dbReference type="AlphaFoldDB" id="S0GSG7"/>
<protein>
    <submittedName>
        <fullName evidence="9">Sialic acid O-acetyltransferase NeuD family sugar O-acyltransferase</fullName>
    </submittedName>
</protein>
<dbReference type="InterPro" id="IPR018357">
    <property type="entry name" value="Hexapep_transf_CS"/>
</dbReference>
<feature type="site" description="Increases basicity of active site His" evidence="5">
    <location>
        <position position="122"/>
    </location>
</feature>
<dbReference type="InterPro" id="IPR013815">
    <property type="entry name" value="ATP_grasp_subdomain_1"/>
</dbReference>
<dbReference type="PATRIC" id="fig|1235789.3.peg.603"/>
<dbReference type="NCBIfam" id="TIGR03570">
    <property type="entry name" value="NeuD_NnaD"/>
    <property type="match status" value="1"/>
</dbReference>
<feature type="binding site" evidence="6">
    <location>
        <position position="57"/>
    </location>
    <ligand>
        <name>substrate</name>
    </ligand>
</feature>
<keyword evidence="10" id="KW-1185">Reference proteome</keyword>
<dbReference type="InterPro" id="IPR011761">
    <property type="entry name" value="ATP-grasp"/>
</dbReference>
<dbReference type="HOGENOM" id="CLU_496824_0_0_10"/>
<dbReference type="GO" id="GO:0016746">
    <property type="term" value="F:acyltransferase activity"/>
    <property type="evidence" value="ECO:0007669"/>
    <property type="project" value="UniProtKB-KW"/>
</dbReference>
<dbReference type="Pfam" id="PF00132">
    <property type="entry name" value="Hexapep"/>
    <property type="match status" value="1"/>
</dbReference>
<proteinExistence type="inferred from homology"/>
<dbReference type="Pfam" id="PF17836">
    <property type="entry name" value="PglD_N"/>
    <property type="match status" value="1"/>
</dbReference>
<evidence type="ECO:0000256" key="1">
    <source>
        <dbReference type="ARBA" id="ARBA00007274"/>
    </source>
</evidence>
<dbReference type="Gene3D" id="3.30.1490.20">
    <property type="entry name" value="ATP-grasp fold, A domain"/>
    <property type="match status" value="1"/>
</dbReference>
<dbReference type="PROSITE" id="PS00101">
    <property type="entry name" value="HEXAPEP_TRANSFERASES"/>
    <property type="match status" value="1"/>
</dbReference>